<evidence type="ECO:0000256" key="2">
    <source>
        <dbReference type="SAM" id="Phobius"/>
    </source>
</evidence>
<feature type="transmembrane region" description="Helical" evidence="2">
    <location>
        <begin position="20"/>
        <end position="38"/>
    </location>
</feature>
<sequence>MSSSSSSKPSPLSGFARRAFAWTVKPIGFVTGLVATLWRKRAGGGAAASNAKAPRLSRREEKQRRKELARAAKAPGRRRAA</sequence>
<dbReference type="EMBL" id="CADCUQ010000993">
    <property type="protein sequence ID" value="CAA9442259.1"/>
    <property type="molecule type" value="Genomic_DNA"/>
</dbReference>
<feature type="region of interest" description="Disordered" evidence="1">
    <location>
        <begin position="43"/>
        <end position="81"/>
    </location>
</feature>
<name>A0A6J4QE20_9BACT</name>
<keyword evidence="2" id="KW-1133">Transmembrane helix</keyword>
<accession>A0A6J4QE20</accession>
<reference evidence="3" key="1">
    <citation type="submission" date="2020-02" db="EMBL/GenBank/DDBJ databases">
        <authorList>
            <person name="Meier V. D."/>
        </authorList>
    </citation>
    <scope>NUCLEOTIDE SEQUENCE</scope>
    <source>
        <strain evidence="3">AVDCRST_MAG64</strain>
    </source>
</reference>
<organism evidence="3">
    <name type="scientific">uncultured Phycisphaerae bacterium</name>
    <dbReference type="NCBI Taxonomy" id="904963"/>
    <lineage>
        <taxon>Bacteria</taxon>
        <taxon>Pseudomonadati</taxon>
        <taxon>Planctomycetota</taxon>
        <taxon>Phycisphaerae</taxon>
        <taxon>environmental samples</taxon>
    </lineage>
</organism>
<keyword evidence="2" id="KW-0812">Transmembrane</keyword>
<dbReference type="AlphaFoldDB" id="A0A6J4QE20"/>
<gene>
    <name evidence="3" type="ORF">AVDCRST_MAG64-4277</name>
</gene>
<protein>
    <submittedName>
        <fullName evidence="3">Uncharacterized protein</fullName>
    </submittedName>
</protein>
<evidence type="ECO:0000313" key="3">
    <source>
        <dbReference type="EMBL" id="CAA9442259.1"/>
    </source>
</evidence>
<feature type="compositionally biased region" description="Basic and acidic residues" evidence="1">
    <location>
        <begin position="57"/>
        <end position="70"/>
    </location>
</feature>
<keyword evidence="2" id="KW-0472">Membrane</keyword>
<evidence type="ECO:0000256" key="1">
    <source>
        <dbReference type="SAM" id="MobiDB-lite"/>
    </source>
</evidence>
<proteinExistence type="predicted"/>